<accession>A0A6C0INS9</accession>
<dbReference type="SUPFAM" id="SSF56235">
    <property type="entry name" value="N-terminal nucleophile aminohydrolases (Ntn hydrolases)"/>
    <property type="match status" value="1"/>
</dbReference>
<evidence type="ECO:0000256" key="2">
    <source>
        <dbReference type="ARBA" id="ARBA00022598"/>
    </source>
</evidence>
<dbReference type="EMBL" id="MN740217">
    <property type="protein sequence ID" value="QHT94240.1"/>
    <property type="molecule type" value="Genomic_DNA"/>
</dbReference>
<dbReference type="Gene3D" id="3.40.50.620">
    <property type="entry name" value="HUPs"/>
    <property type="match status" value="1"/>
</dbReference>
<dbReference type="GO" id="GO:0005524">
    <property type="term" value="F:ATP binding"/>
    <property type="evidence" value="ECO:0007669"/>
    <property type="project" value="UniProtKB-KW"/>
</dbReference>
<dbReference type="Pfam" id="PF00733">
    <property type="entry name" value="Asn_synthase"/>
    <property type="match status" value="2"/>
</dbReference>
<dbReference type="GO" id="GO:0006529">
    <property type="term" value="P:asparagine biosynthetic process"/>
    <property type="evidence" value="ECO:0007669"/>
    <property type="project" value="InterPro"/>
</dbReference>
<dbReference type="InterPro" id="IPR001962">
    <property type="entry name" value="Asn_synthase"/>
</dbReference>
<keyword evidence="2" id="KW-0436">Ligase</keyword>
<dbReference type="Gene3D" id="3.60.20.10">
    <property type="entry name" value="Glutamine Phosphoribosylpyrophosphate, subunit 1, domain 1"/>
    <property type="match status" value="1"/>
</dbReference>
<dbReference type="InterPro" id="IPR014729">
    <property type="entry name" value="Rossmann-like_a/b/a_fold"/>
</dbReference>
<dbReference type="InterPro" id="IPR029055">
    <property type="entry name" value="Ntn_hydrolases_N"/>
</dbReference>
<evidence type="ECO:0000259" key="7">
    <source>
        <dbReference type="PROSITE" id="PS51278"/>
    </source>
</evidence>
<evidence type="ECO:0000313" key="8">
    <source>
        <dbReference type="EMBL" id="QHT94240.1"/>
    </source>
</evidence>
<evidence type="ECO:0000256" key="3">
    <source>
        <dbReference type="ARBA" id="ARBA00022741"/>
    </source>
</evidence>
<dbReference type="Pfam" id="PF13537">
    <property type="entry name" value="GATase_7"/>
    <property type="match status" value="1"/>
</dbReference>
<evidence type="ECO:0000256" key="4">
    <source>
        <dbReference type="ARBA" id="ARBA00022840"/>
    </source>
</evidence>
<dbReference type="CDD" id="cd01991">
    <property type="entry name" value="Asn_synthase_B_C"/>
    <property type="match status" value="1"/>
</dbReference>
<feature type="compositionally biased region" description="Polar residues" evidence="6">
    <location>
        <begin position="617"/>
        <end position="631"/>
    </location>
</feature>
<feature type="domain" description="Glutamine amidotransferase type-2" evidence="7">
    <location>
        <begin position="2"/>
        <end position="213"/>
    </location>
</feature>
<dbReference type="InterPro" id="IPR050795">
    <property type="entry name" value="Asn_Synthetase"/>
</dbReference>
<evidence type="ECO:0000256" key="5">
    <source>
        <dbReference type="ARBA" id="ARBA00030234"/>
    </source>
</evidence>
<dbReference type="AlphaFoldDB" id="A0A6C0INS9"/>
<dbReference type="GO" id="GO:0005829">
    <property type="term" value="C:cytosol"/>
    <property type="evidence" value="ECO:0007669"/>
    <property type="project" value="TreeGrafter"/>
</dbReference>
<keyword evidence="3" id="KW-0547">Nucleotide-binding</keyword>
<protein>
    <recommendedName>
        <fullName evidence="5">Glutamine-dependent asparagine synthetase</fullName>
    </recommendedName>
</protein>
<dbReference type="PROSITE" id="PS51278">
    <property type="entry name" value="GATASE_TYPE_2"/>
    <property type="match status" value="1"/>
</dbReference>
<dbReference type="InterPro" id="IPR017932">
    <property type="entry name" value="GATase_2_dom"/>
</dbReference>
<evidence type="ECO:0000256" key="1">
    <source>
        <dbReference type="ARBA" id="ARBA00005187"/>
    </source>
</evidence>
<dbReference type="PANTHER" id="PTHR11772">
    <property type="entry name" value="ASPARAGINE SYNTHETASE"/>
    <property type="match status" value="1"/>
</dbReference>
<comment type="pathway">
    <text evidence="1">Amino-acid biosynthesis; L-asparagine biosynthesis; L-asparagine from L-aspartate (L-Gln route): step 1/1.</text>
</comment>
<dbReference type="GO" id="GO:0004066">
    <property type="term" value="F:asparagine synthase (glutamine-hydrolyzing) activity"/>
    <property type="evidence" value="ECO:0007669"/>
    <property type="project" value="InterPro"/>
</dbReference>
<sequence length="631" mass="72924">MCGIFCLLNYNGQFTNTIIEEDFEKGKHRGPENSILKNIMLKCMFGFHRLAINGLNTVSNQPITINNISLICNGEIYNYKKLSKMLDIDNEMKTDSDCEIIIHMYKKYGIEYTLQMLDGVYSFVLLDGRLNEGKVYVARDPYGVRPLFILKKKRGKVSEMPVLKNVLQEKDYIYGFSSEMKSLTNIHKRVNSKKNKYSIEQFTPGTYSEYSVVLQPVCSWIPEKQNVSYFSFPAPNYAVVTSHETIMKQLRYCFRDAVYKRCETSERPIACLLSGGLDSSLVASLVNEYHKINGLPKLETYSIGVKESDDLKNAKIVADYLGTTHTEIILEEEDFFNHVKDVIKDIESYDTTTVRASIGNWLIGKYISEHSEAKVIFNGDGADELMGGYLYCSMAPDCMEFDKECKRLLKNIHHFDVLRSDRCISSHGLEPRTPFLDRTFTLYYLSLPPEMRWNNMGKKMGKHLIRTAFSKEYTIFDKQLLPTDILYRKKEAFSDGVSQTNRSLYAIMKEYCYESFLNNEMEIHSEIPMNPDTKYTIACYCDKTMSKVNEYLLPSTAEEYYYRKTFESYYKGNGKVIPYFWMPKYINATDSSARTLNIYDNLEGEKKDRVDEVADSKVTQSKNDEGSINIQ</sequence>
<proteinExistence type="predicted"/>
<dbReference type="PANTHER" id="PTHR11772:SF23">
    <property type="entry name" value="ASPARAGINE SYNTHETASE [GLUTAMINE-HYDROLYZING]"/>
    <property type="match status" value="1"/>
</dbReference>
<evidence type="ECO:0000256" key="6">
    <source>
        <dbReference type="SAM" id="MobiDB-lite"/>
    </source>
</evidence>
<name>A0A6C0INS9_9ZZZZ</name>
<feature type="region of interest" description="Disordered" evidence="6">
    <location>
        <begin position="610"/>
        <end position="631"/>
    </location>
</feature>
<organism evidence="8">
    <name type="scientific">viral metagenome</name>
    <dbReference type="NCBI Taxonomy" id="1070528"/>
    <lineage>
        <taxon>unclassified sequences</taxon>
        <taxon>metagenomes</taxon>
        <taxon>organismal metagenomes</taxon>
    </lineage>
</organism>
<keyword evidence="4" id="KW-0067">ATP-binding</keyword>
<dbReference type="SUPFAM" id="SSF52402">
    <property type="entry name" value="Adenine nucleotide alpha hydrolases-like"/>
    <property type="match status" value="1"/>
</dbReference>
<reference evidence="8" key="1">
    <citation type="journal article" date="2020" name="Nature">
        <title>Giant virus diversity and host interactions through global metagenomics.</title>
        <authorList>
            <person name="Schulz F."/>
            <person name="Roux S."/>
            <person name="Paez-Espino D."/>
            <person name="Jungbluth S."/>
            <person name="Walsh D.A."/>
            <person name="Denef V.J."/>
            <person name="McMahon K.D."/>
            <person name="Konstantinidis K.T."/>
            <person name="Eloe-Fadrosh E.A."/>
            <person name="Kyrpides N.C."/>
            <person name="Woyke T."/>
        </authorList>
    </citation>
    <scope>NUCLEOTIDE SEQUENCE</scope>
    <source>
        <strain evidence="8">GVMAG-M-3300024258-28</strain>
    </source>
</reference>